<organism evidence="1 2">
    <name type="scientific">Mycobacterium phage DS6A</name>
    <dbReference type="NCBI Taxonomy" id="45764"/>
    <lineage>
        <taxon>Viruses</taxon>
        <taxon>Duplodnaviria</taxon>
        <taxon>Heunggongvirae</taxon>
        <taxon>Uroviricota</taxon>
        <taxon>Caudoviricetes</taxon>
        <taxon>Hnatkovirus</taxon>
        <taxon>Hnatkovirus DS6A</taxon>
    </lineage>
</organism>
<proteinExistence type="predicted"/>
<sequence length="69" mass="7133">MTTNRNRISGRLIAARGVPYKLKPAITAAAVLALEAEYAADAASVAAGRTIAPAYPPLVELIANAYGVH</sequence>
<name>G8I4K2_9CAUD</name>
<dbReference type="EMBL" id="JN698994">
    <property type="protein sequence ID" value="AER47646.1"/>
    <property type="molecule type" value="Genomic_DNA"/>
</dbReference>
<dbReference type="GeneID" id="18990090"/>
<accession>G8I4K2</accession>
<keyword evidence="2" id="KW-1185">Reference proteome</keyword>
<protein>
    <submittedName>
        <fullName evidence="1">Uncharacterized protein</fullName>
    </submittedName>
</protein>
<dbReference type="RefSeq" id="YP_009018780.1">
    <property type="nucleotide sequence ID" value="NC_023744.1"/>
</dbReference>
<evidence type="ECO:0000313" key="2">
    <source>
        <dbReference type="Proteomes" id="UP000005857"/>
    </source>
</evidence>
<dbReference type="Proteomes" id="UP000005857">
    <property type="component" value="Segment"/>
</dbReference>
<dbReference type="KEGG" id="vg:18990090"/>
<gene>
    <name evidence="1" type="primary">92</name>
    <name evidence="1" type="ORF">DS6A_92</name>
</gene>
<evidence type="ECO:0000313" key="1">
    <source>
        <dbReference type="EMBL" id="AER47646.1"/>
    </source>
</evidence>
<reference evidence="1 2" key="1">
    <citation type="journal article" date="2012" name="J. Virol.">
        <title>Complete Genome Sequences of 138 Mycobacteriophages.</title>
        <authorList>
            <consortium name="the Science Education Alliance Phage Hunters Advancing Genomics and Evolutionary Science Program"/>
            <consortium name="the KwaZulu-Natal Research Institute for Tuberculosis and HIV Mycobacterial Genetics Course Students"/>
            <consortium name="the Phage Hunters Integrating Research and Education Program"/>
            <person name="Hatfull G.F."/>
        </authorList>
    </citation>
    <scope>NUCLEOTIDE SEQUENCE [LARGE SCALE GENOMIC DNA]</scope>
</reference>